<protein>
    <submittedName>
        <fullName evidence="2">DOCK6 isoform 10</fullName>
    </submittedName>
</protein>
<accession>A0A2J8S0M3</accession>
<feature type="compositionally biased region" description="Polar residues" evidence="1">
    <location>
        <begin position="149"/>
        <end position="169"/>
    </location>
</feature>
<evidence type="ECO:0000256" key="1">
    <source>
        <dbReference type="SAM" id="MobiDB-lite"/>
    </source>
</evidence>
<gene>
    <name evidence="2" type="ORF">CR201_G0047081</name>
</gene>
<dbReference type="EMBL" id="NDHI03003626">
    <property type="protein sequence ID" value="PNJ14312.1"/>
    <property type="molecule type" value="Genomic_DNA"/>
</dbReference>
<evidence type="ECO:0000313" key="2">
    <source>
        <dbReference type="EMBL" id="PNJ14312.1"/>
    </source>
</evidence>
<feature type="non-terminal residue" evidence="2">
    <location>
        <position position="185"/>
    </location>
</feature>
<feature type="non-terminal residue" evidence="2">
    <location>
        <position position="1"/>
    </location>
</feature>
<proteinExistence type="predicted"/>
<sequence>LGRGAFEAMAHVVSLVHRSLEAAQDARGHCPQLAAYVHYAFRLPGTEPSLPDGAPPVTVQAATLARGSGRPASLYLARSKSISSSNPDLAVAPGSVDDEVSRILASKGIDRSHSWVNSAYAPGGSKAVLRRAPPYCGADPRQAIDRNSSRASSYLEGSSSAPPATQPRPTVQKLLHEELALQWVV</sequence>
<dbReference type="AlphaFoldDB" id="A0A2J8S0M3"/>
<name>A0A2J8S0M3_PONAB</name>
<reference evidence="2" key="1">
    <citation type="submission" date="2017-12" db="EMBL/GenBank/DDBJ databases">
        <title>High-resolution comparative analysis of great ape genomes.</title>
        <authorList>
            <person name="Pollen A."/>
            <person name="Hastie A."/>
            <person name="Hormozdiari F."/>
            <person name="Dougherty M."/>
            <person name="Liu R."/>
            <person name="Chaisson M."/>
            <person name="Hoppe E."/>
            <person name="Hill C."/>
            <person name="Pang A."/>
            <person name="Hillier L."/>
            <person name="Baker C."/>
            <person name="Armstrong J."/>
            <person name="Shendure J."/>
            <person name="Paten B."/>
            <person name="Wilson R."/>
            <person name="Chao H."/>
            <person name="Schneider V."/>
            <person name="Ventura M."/>
            <person name="Kronenberg Z."/>
            <person name="Murali S."/>
            <person name="Gordon D."/>
            <person name="Cantsilieris S."/>
            <person name="Munson K."/>
            <person name="Nelson B."/>
            <person name="Raja A."/>
            <person name="Underwood J."/>
            <person name="Diekhans M."/>
            <person name="Fiddes I."/>
            <person name="Haussler D."/>
            <person name="Eichler E."/>
        </authorList>
    </citation>
    <scope>NUCLEOTIDE SEQUENCE [LARGE SCALE GENOMIC DNA]</scope>
    <source>
        <strain evidence="2">Susie</strain>
    </source>
</reference>
<feature type="region of interest" description="Disordered" evidence="1">
    <location>
        <begin position="137"/>
        <end position="169"/>
    </location>
</feature>
<comment type="caution">
    <text evidence="2">The sequence shown here is derived from an EMBL/GenBank/DDBJ whole genome shotgun (WGS) entry which is preliminary data.</text>
</comment>
<organism evidence="2">
    <name type="scientific">Pongo abelii</name>
    <name type="common">Sumatran orangutan</name>
    <name type="synonym">Pongo pygmaeus abelii</name>
    <dbReference type="NCBI Taxonomy" id="9601"/>
    <lineage>
        <taxon>Eukaryota</taxon>
        <taxon>Metazoa</taxon>
        <taxon>Chordata</taxon>
        <taxon>Craniata</taxon>
        <taxon>Vertebrata</taxon>
        <taxon>Euteleostomi</taxon>
        <taxon>Mammalia</taxon>
        <taxon>Eutheria</taxon>
        <taxon>Euarchontoglires</taxon>
        <taxon>Primates</taxon>
        <taxon>Haplorrhini</taxon>
        <taxon>Catarrhini</taxon>
        <taxon>Hominidae</taxon>
        <taxon>Pongo</taxon>
    </lineage>
</organism>